<gene>
    <name evidence="1" type="ORF">VNO77_50425</name>
</gene>
<dbReference type="EMBL" id="JAYMYQ010000075">
    <property type="protein sequence ID" value="KAK7296350.1"/>
    <property type="molecule type" value="Genomic_DNA"/>
</dbReference>
<name>A0AAN9JC80_CANGL</name>
<proteinExistence type="predicted"/>
<reference evidence="1 2" key="1">
    <citation type="submission" date="2024-01" db="EMBL/GenBank/DDBJ databases">
        <title>The genomes of 5 underutilized Papilionoideae crops provide insights into root nodulation and disease resistanc.</title>
        <authorList>
            <person name="Jiang F."/>
        </authorList>
    </citation>
    <scope>NUCLEOTIDE SEQUENCE [LARGE SCALE GENOMIC DNA]</scope>
    <source>
        <strain evidence="1">LVBAO_FW01</strain>
        <tissue evidence="1">Leaves</tissue>
    </source>
</reference>
<sequence length="125" mass="13821">MMAGKRRSALEKSGLHLFYIPVTEFGQKKGHALAYHEIISLCPGEELLSVSVQGILSSSKGKTEKQVLSAFPLLLVYRYRICALQASIKIRHVGSRVKKSTLVRVASTNTEYPVLQPILRIVTLG</sequence>
<keyword evidence="2" id="KW-1185">Reference proteome</keyword>
<comment type="caution">
    <text evidence="1">The sequence shown here is derived from an EMBL/GenBank/DDBJ whole genome shotgun (WGS) entry which is preliminary data.</text>
</comment>
<organism evidence="1 2">
    <name type="scientific">Canavalia gladiata</name>
    <name type="common">Sword bean</name>
    <name type="synonym">Dolichos gladiatus</name>
    <dbReference type="NCBI Taxonomy" id="3824"/>
    <lineage>
        <taxon>Eukaryota</taxon>
        <taxon>Viridiplantae</taxon>
        <taxon>Streptophyta</taxon>
        <taxon>Embryophyta</taxon>
        <taxon>Tracheophyta</taxon>
        <taxon>Spermatophyta</taxon>
        <taxon>Magnoliopsida</taxon>
        <taxon>eudicotyledons</taxon>
        <taxon>Gunneridae</taxon>
        <taxon>Pentapetalae</taxon>
        <taxon>rosids</taxon>
        <taxon>fabids</taxon>
        <taxon>Fabales</taxon>
        <taxon>Fabaceae</taxon>
        <taxon>Papilionoideae</taxon>
        <taxon>50 kb inversion clade</taxon>
        <taxon>NPAAA clade</taxon>
        <taxon>indigoferoid/millettioid clade</taxon>
        <taxon>Phaseoleae</taxon>
        <taxon>Canavalia</taxon>
    </lineage>
</organism>
<protein>
    <submittedName>
        <fullName evidence="1">Uncharacterized protein</fullName>
    </submittedName>
</protein>
<dbReference type="AlphaFoldDB" id="A0AAN9JC80"/>
<evidence type="ECO:0000313" key="2">
    <source>
        <dbReference type="Proteomes" id="UP001367508"/>
    </source>
</evidence>
<accession>A0AAN9JC80</accession>
<evidence type="ECO:0000313" key="1">
    <source>
        <dbReference type="EMBL" id="KAK7296350.1"/>
    </source>
</evidence>
<dbReference type="Proteomes" id="UP001367508">
    <property type="component" value="Unassembled WGS sequence"/>
</dbReference>